<keyword evidence="1" id="KW-0732">Signal</keyword>
<dbReference type="Pfam" id="PF04314">
    <property type="entry name" value="PCuAC"/>
    <property type="match status" value="1"/>
</dbReference>
<evidence type="ECO:0000313" key="2">
    <source>
        <dbReference type="EMBL" id="ETW13037.1"/>
    </source>
</evidence>
<dbReference type="RefSeq" id="WP_043843450.1">
    <property type="nucleotide sequence ID" value="NZ_AQQW01000004.1"/>
</dbReference>
<protein>
    <recommendedName>
        <fullName evidence="4">Copper chaperone PCu(A)C</fullName>
    </recommendedName>
</protein>
<accession>W4HJY5</accession>
<keyword evidence="3" id="KW-1185">Reference proteome</keyword>
<dbReference type="Proteomes" id="UP000019063">
    <property type="component" value="Unassembled WGS sequence"/>
</dbReference>
<dbReference type="InterPro" id="IPR007410">
    <property type="entry name" value="LpqE-like"/>
</dbReference>
<reference evidence="2 3" key="1">
    <citation type="journal article" date="2014" name="Antonie Van Leeuwenhoek">
        <title>Roseivivax atlanticus sp. nov., isolated from surface seawater of the Atlantic Ocean.</title>
        <authorList>
            <person name="Li G."/>
            <person name="Lai Q."/>
            <person name="Liu X."/>
            <person name="Sun F."/>
            <person name="Shao Z."/>
        </authorList>
    </citation>
    <scope>NUCLEOTIDE SEQUENCE [LARGE SCALE GENOMIC DNA]</scope>
    <source>
        <strain evidence="2 3">22II-s10s</strain>
    </source>
</reference>
<feature type="chain" id="PRO_5004842091" description="Copper chaperone PCu(A)C" evidence="1">
    <location>
        <begin position="19"/>
        <end position="158"/>
    </location>
</feature>
<dbReference type="eggNOG" id="COG2847">
    <property type="taxonomic scope" value="Bacteria"/>
</dbReference>
<organism evidence="2 3">
    <name type="scientific">Roseivivax marinus</name>
    <dbReference type="NCBI Taxonomy" id="1379903"/>
    <lineage>
        <taxon>Bacteria</taxon>
        <taxon>Pseudomonadati</taxon>
        <taxon>Pseudomonadota</taxon>
        <taxon>Alphaproteobacteria</taxon>
        <taxon>Rhodobacterales</taxon>
        <taxon>Roseobacteraceae</taxon>
        <taxon>Roseivivax</taxon>
    </lineage>
</organism>
<dbReference type="InterPro" id="IPR036182">
    <property type="entry name" value="PCuAC_sf"/>
</dbReference>
<feature type="signal peptide" evidence="1">
    <location>
        <begin position="1"/>
        <end position="18"/>
    </location>
</feature>
<evidence type="ECO:0008006" key="4">
    <source>
        <dbReference type="Google" id="ProtNLM"/>
    </source>
</evidence>
<comment type="caution">
    <text evidence="2">The sequence shown here is derived from an EMBL/GenBank/DDBJ whole genome shotgun (WGS) entry which is preliminary data.</text>
</comment>
<dbReference type="SUPFAM" id="SSF110087">
    <property type="entry name" value="DR1885-like metal-binding protein"/>
    <property type="match status" value="1"/>
</dbReference>
<dbReference type="InterPro" id="IPR058248">
    <property type="entry name" value="Lxx211020-like"/>
</dbReference>
<dbReference type="AlphaFoldDB" id="W4HJY5"/>
<dbReference type="EMBL" id="AQQW01000004">
    <property type="protein sequence ID" value="ETW13037.1"/>
    <property type="molecule type" value="Genomic_DNA"/>
</dbReference>
<sequence length="158" mass="16240">MFRPFTVALALLATPLAAQDEHAGHVAEAHGLHLLHPWTRATSGDTALVFVEIANEGRAAVTLTGASSPAAADGMLAGFRLGEGEGSYEAVGTVPLRPGASLELAPEQLVIRLDGLTQPLQKGGHLDVVLDTSAGPVAFEASIEAATARHHSHAGHAH</sequence>
<evidence type="ECO:0000313" key="3">
    <source>
        <dbReference type="Proteomes" id="UP000019063"/>
    </source>
</evidence>
<evidence type="ECO:0000256" key="1">
    <source>
        <dbReference type="SAM" id="SignalP"/>
    </source>
</evidence>
<dbReference type="Gene3D" id="2.60.40.1890">
    <property type="entry name" value="PCu(A)C copper chaperone"/>
    <property type="match status" value="1"/>
</dbReference>
<dbReference type="STRING" id="1379903.ATO8_07496"/>
<dbReference type="PANTHER" id="PTHR36302:SF1">
    <property type="entry name" value="COPPER CHAPERONE PCU(A)C"/>
    <property type="match status" value="1"/>
</dbReference>
<gene>
    <name evidence="2" type="ORF">ATO8_07496</name>
</gene>
<proteinExistence type="predicted"/>
<dbReference type="PANTHER" id="PTHR36302">
    <property type="entry name" value="BLR7088 PROTEIN"/>
    <property type="match status" value="1"/>
</dbReference>
<name>W4HJY5_9RHOB</name>